<gene>
    <name evidence="1" type="ORF">PanWU01x14_281600</name>
</gene>
<organism evidence="1 2">
    <name type="scientific">Parasponia andersonii</name>
    <name type="common">Sponia andersonii</name>
    <dbReference type="NCBI Taxonomy" id="3476"/>
    <lineage>
        <taxon>Eukaryota</taxon>
        <taxon>Viridiplantae</taxon>
        <taxon>Streptophyta</taxon>
        <taxon>Embryophyta</taxon>
        <taxon>Tracheophyta</taxon>
        <taxon>Spermatophyta</taxon>
        <taxon>Magnoliopsida</taxon>
        <taxon>eudicotyledons</taxon>
        <taxon>Gunneridae</taxon>
        <taxon>Pentapetalae</taxon>
        <taxon>rosids</taxon>
        <taxon>fabids</taxon>
        <taxon>Rosales</taxon>
        <taxon>Cannabaceae</taxon>
        <taxon>Parasponia</taxon>
    </lineage>
</organism>
<reference evidence="2" key="1">
    <citation type="submission" date="2016-06" db="EMBL/GenBank/DDBJ databases">
        <title>Parallel loss of symbiosis genes in relatives of nitrogen-fixing non-legume Parasponia.</title>
        <authorList>
            <person name="Van Velzen R."/>
            <person name="Holmer R."/>
            <person name="Bu F."/>
            <person name="Rutten L."/>
            <person name="Van Zeijl A."/>
            <person name="Liu W."/>
            <person name="Santuari L."/>
            <person name="Cao Q."/>
            <person name="Sharma T."/>
            <person name="Shen D."/>
            <person name="Roswanjaya Y."/>
            <person name="Wardhani T."/>
            <person name="Kalhor M.S."/>
            <person name="Jansen J."/>
            <person name="Van den Hoogen J."/>
            <person name="Gungor B."/>
            <person name="Hartog M."/>
            <person name="Hontelez J."/>
            <person name="Verver J."/>
            <person name="Yang W.-C."/>
            <person name="Schijlen E."/>
            <person name="Repin R."/>
            <person name="Schilthuizen M."/>
            <person name="Schranz E."/>
            <person name="Heidstra R."/>
            <person name="Miyata K."/>
            <person name="Fedorova E."/>
            <person name="Kohlen W."/>
            <person name="Bisseling T."/>
            <person name="Smit S."/>
            <person name="Geurts R."/>
        </authorList>
    </citation>
    <scope>NUCLEOTIDE SEQUENCE [LARGE SCALE GENOMIC DNA]</scope>
    <source>
        <strain evidence="2">cv. WU1-14</strain>
    </source>
</reference>
<dbReference type="Proteomes" id="UP000237105">
    <property type="component" value="Unassembled WGS sequence"/>
</dbReference>
<name>A0A2P5B132_PARAD</name>
<accession>A0A2P5B132</accession>
<evidence type="ECO:0000313" key="1">
    <source>
        <dbReference type="EMBL" id="PON42518.1"/>
    </source>
</evidence>
<sequence>MIDWQPYKKLRDNYVLVELSPYLAFCNSKTYFIYFNKISVYYPDLTLKQFGVESEDVVAAFPDLLVSKKNDNAGMSSTGVTVTIRSLSLCHEKEEKMHASYR</sequence>
<dbReference type="OrthoDB" id="10328340at2759"/>
<dbReference type="EMBL" id="JXTB01000391">
    <property type="protein sequence ID" value="PON42518.1"/>
    <property type="molecule type" value="Genomic_DNA"/>
</dbReference>
<keyword evidence="2" id="KW-1185">Reference proteome</keyword>
<evidence type="ECO:0000313" key="2">
    <source>
        <dbReference type="Proteomes" id="UP000237105"/>
    </source>
</evidence>
<comment type="caution">
    <text evidence="1">The sequence shown here is derived from an EMBL/GenBank/DDBJ whole genome shotgun (WGS) entry which is preliminary data.</text>
</comment>
<protein>
    <submittedName>
        <fullName evidence="1">Uncharacterized protein</fullName>
    </submittedName>
</protein>
<proteinExistence type="predicted"/>
<dbReference type="AlphaFoldDB" id="A0A2P5B132"/>